<keyword evidence="2" id="KW-1185">Reference proteome</keyword>
<accession>A0A8J2JAF0</accession>
<dbReference type="AlphaFoldDB" id="A0A8J2JAF0"/>
<protein>
    <submittedName>
        <fullName evidence="1">Uncharacterized protein</fullName>
    </submittedName>
</protein>
<gene>
    <name evidence="1" type="ORF">AFUS01_LOCUS3692</name>
</gene>
<dbReference type="Proteomes" id="UP000708208">
    <property type="component" value="Unassembled WGS sequence"/>
</dbReference>
<dbReference type="EMBL" id="CAJVCH010022346">
    <property type="protein sequence ID" value="CAG7692611.1"/>
    <property type="molecule type" value="Genomic_DNA"/>
</dbReference>
<evidence type="ECO:0000313" key="1">
    <source>
        <dbReference type="EMBL" id="CAG7692611.1"/>
    </source>
</evidence>
<reference evidence="1" key="1">
    <citation type="submission" date="2021-06" db="EMBL/GenBank/DDBJ databases">
        <authorList>
            <person name="Hodson N. C."/>
            <person name="Mongue J. A."/>
            <person name="Jaron S. K."/>
        </authorList>
    </citation>
    <scope>NUCLEOTIDE SEQUENCE</scope>
</reference>
<feature type="non-terminal residue" evidence="1">
    <location>
        <position position="1"/>
    </location>
</feature>
<proteinExistence type="predicted"/>
<evidence type="ECO:0000313" key="2">
    <source>
        <dbReference type="Proteomes" id="UP000708208"/>
    </source>
</evidence>
<comment type="caution">
    <text evidence="1">The sequence shown here is derived from an EMBL/GenBank/DDBJ whole genome shotgun (WGS) entry which is preliminary data.</text>
</comment>
<organism evidence="1 2">
    <name type="scientific">Allacma fusca</name>
    <dbReference type="NCBI Taxonomy" id="39272"/>
    <lineage>
        <taxon>Eukaryota</taxon>
        <taxon>Metazoa</taxon>
        <taxon>Ecdysozoa</taxon>
        <taxon>Arthropoda</taxon>
        <taxon>Hexapoda</taxon>
        <taxon>Collembola</taxon>
        <taxon>Symphypleona</taxon>
        <taxon>Sminthuridae</taxon>
        <taxon>Allacma</taxon>
    </lineage>
</organism>
<sequence>MIPMAQAIRMLCLKIDLRFQHNPKKKLRKCDAGYLITTPLRR</sequence>
<name>A0A8J2JAF0_9HEXA</name>